<protein>
    <recommendedName>
        <fullName evidence="4">PPPDE domain-containing protein</fullName>
    </recommendedName>
</protein>
<dbReference type="AlphaFoldDB" id="A0A7S2I963"/>
<dbReference type="GO" id="GO:0006508">
    <property type="term" value="P:proteolysis"/>
    <property type="evidence" value="ECO:0007669"/>
    <property type="project" value="UniProtKB-KW"/>
</dbReference>
<reference evidence="5" key="1">
    <citation type="submission" date="2021-01" db="EMBL/GenBank/DDBJ databases">
        <authorList>
            <person name="Corre E."/>
            <person name="Pelletier E."/>
            <person name="Niang G."/>
            <person name="Scheremetjew M."/>
            <person name="Finn R."/>
            <person name="Kale V."/>
            <person name="Holt S."/>
            <person name="Cochrane G."/>
            <person name="Meng A."/>
            <person name="Brown T."/>
            <person name="Cohen L."/>
        </authorList>
    </citation>
    <scope>NUCLEOTIDE SEQUENCE</scope>
    <source>
        <strain evidence="5">CCMP2222</strain>
    </source>
</reference>
<dbReference type="PROSITE" id="PS51858">
    <property type="entry name" value="PPPDE"/>
    <property type="match status" value="1"/>
</dbReference>
<sequence length="352" mass="39788">MRRFAEAPQGTSKQRADSYVRDIRKLPDGKIEIDEWAHHMLRHFCGKQTTRVMCQLSAVLELAIKHQRGILDEIHEAFEAAGPMRRNGRLGLATIVELYGRTLRPHCALPVDEEDVPLELKAFSRDDRAFARDISQSLDIGDDTNITHADFMACFLGRRRQEVQLNIYDLSKGRAQQLSRWLPIPELDGLWHSGLVVFGWEYFYCGDVICALPGRTIFGPPCKNITLGHTLRQRAELHQFIVQEIKPAFTRDKYDTLNHNCNHFSDRLCGWLGCKRLPKEILQQHVKILEAPFAKAVWPILNHVMGGSSVASSKDVSSLRCHSVLRDSEDAGVGAELGVHIDDTLSDCSADL</sequence>
<accession>A0A7S2I963</accession>
<dbReference type="Gene3D" id="3.90.1720.30">
    <property type="entry name" value="PPPDE domains"/>
    <property type="match status" value="1"/>
</dbReference>
<dbReference type="GO" id="GO:0008233">
    <property type="term" value="F:peptidase activity"/>
    <property type="evidence" value="ECO:0007669"/>
    <property type="project" value="UniProtKB-KW"/>
</dbReference>
<feature type="domain" description="PPPDE" evidence="4">
    <location>
        <begin position="161"/>
        <end position="302"/>
    </location>
</feature>
<dbReference type="PANTHER" id="PTHR12378:SF7">
    <property type="entry name" value="DESUMOYLATING ISOPEPTIDASE 1"/>
    <property type="match status" value="1"/>
</dbReference>
<evidence type="ECO:0000259" key="4">
    <source>
        <dbReference type="PROSITE" id="PS51858"/>
    </source>
</evidence>
<keyword evidence="3" id="KW-0378">Hydrolase</keyword>
<dbReference type="InterPro" id="IPR042266">
    <property type="entry name" value="PPPDE_sf"/>
</dbReference>
<dbReference type="EMBL" id="HBGQ01083055">
    <property type="protein sequence ID" value="CAD9512696.1"/>
    <property type="molecule type" value="Transcribed_RNA"/>
</dbReference>
<dbReference type="InterPro" id="IPR008580">
    <property type="entry name" value="PPPDE_dom"/>
</dbReference>
<keyword evidence="2" id="KW-0645">Protease</keyword>
<proteinExistence type="inferred from homology"/>
<dbReference type="GO" id="GO:0070646">
    <property type="term" value="P:protein modification by small protein removal"/>
    <property type="evidence" value="ECO:0007669"/>
    <property type="project" value="TreeGrafter"/>
</dbReference>
<dbReference type="PANTHER" id="PTHR12378">
    <property type="entry name" value="DESUMOYLATING ISOPEPTIDASE"/>
    <property type="match status" value="1"/>
</dbReference>
<dbReference type="SMART" id="SM01179">
    <property type="entry name" value="DUF862"/>
    <property type="match status" value="1"/>
</dbReference>
<organism evidence="5">
    <name type="scientific">Alexandrium andersonii</name>
    <dbReference type="NCBI Taxonomy" id="327968"/>
    <lineage>
        <taxon>Eukaryota</taxon>
        <taxon>Sar</taxon>
        <taxon>Alveolata</taxon>
        <taxon>Dinophyceae</taxon>
        <taxon>Gonyaulacales</taxon>
        <taxon>Pyrocystaceae</taxon>
        <taxon>Alexandrium</taxon>
    </lineage>
</organism>
<evidence type="ECO:0000256" key="2">
    <source>
        <dbReference type="ARBA" id="ARBA00022670"/>
    </source>
</evidence>
<name>A0A7S2I963_9DINO</name>
<evidence type="ECO:0000256" key="3">
    <source>
        <dbReference type="ARBA" id="ARBA00022801"/>
    </source>
</evidence>
<evidence type="ECO:0000313" key="5">
    <source>
        <dbReference type="EMBL" id="CAD9512696.1"/>
    </source>
</evidence>
<comment type="similarity">
    <text evidence="1">Belongs to the DeSI family.</text>
</comment>
<dbReference type="Pfam" id="PF05903">
    <property type="entry name" value="Peptidase_C97"/>
    <property type="match status" value="1"/>
</dbReference>
<evidence type="ECO:0000256" key="1">
    <source>
        <dbReference type="ARBA" id="ARBA00008140"/>
    </source>
</evidence>
<gene>
    <name evidence="5" type="ORF">AAND1436_LOCUS39728</name>
</gene>